<proteinExistence type="predicted"/>
<reference evidence="1 2" key="1">
    <citation type="submission" date="2015-02" db="EMBL/GenBank/DDBJ databases">
        <title>Complete genome sequences of Edwardsiella bacteriophages, PEi20 and PEi26.</title>
        <authorList>
            <person name="Yasuike M."/>
            <person name="Nishiki I."/>
            <person name="Iwasaki Y."/>
            <person name="Nakamura Y."/>
            <person name="Fujiwara A."/>
            <person name="Hassan E.S."/>
            <person name="Mahmoud M.M."/>
            <person name="Kawato Y."/>
            <person name="Nagai S."/>
            <person name="Kobayashi T."/>
            <person name="Ototake M."/>
            <person name="Nakai T."/>
        </authorList>
    </citation>
    <scope>NUCLEOTIDE SEQUENCE [LARGE SCALE GENOMIC DNA]</scope>
</reference>
<name>A0A0B6VP65_9CAUD</name>
<evidence type="ECO:0000313" key="2">
    <source>
        <dbReference type="Proteomes" id="UP000225144"/>
    </source>
</evidence>
<accession>A0A0B6VP65</accession>
<sequence>MINLKLPYRFICLDGMLILGKDNVIQYHDDDLGQLFESHLRDMVINQSMFLCAIHHATKVNNRPMLNPLEFNHFADIVRQHWNETCPNAF</sequence>
<protein>
    <submittedName>
        <fullName evidence="1">Uncharacterized protein</fullName>
    </submittedName>
</protein>
<evidence type="ECO:0000313" key="1">
    <source>
        <dbReference type="EMBL" id="BAQ23018.1"/>
    </source>
</evidence>
<organism evidence="1 2">
    <name type="scientific">Edwardsiella phage PEi26</name>
    <dbReference type="NCBI Taxonomy" id="1608311"/>
    <lineage>
        <taxon>Viruses</taxon>
        <taxon>Duplodnaviria</taxon>
        <taxon>Heunggongvirae</taxon>
        <taxon>Uroviricota</taxon>
        <taxon>Caudoviricetes</taxon>
        <taxon>Pantevenvirales</taxon>
        <taxon>Straboviridae</taxon>
        <taxon>Tevenvirinae</taxon>
        <taxon>Kanagawavirus</taxon>
        <taxon>Kanagawavirus pei20</taxon>
    </lineage>
</organism>
<dbReference type="EMBL" id="AP014715">
    <property type="protein sequence ID" value="BAQ23018.1"/>
    <property type="molecule type" value="Genomic_DNA"/>
</dbReference>
<dbReference type="Proteomes" id="UP000225144">
    <property type="component" value="Genome"/>
</dbReference>